<dbReference type="EMBL" id="VSSQ01000015">
    <property type="protein sequence ID" value="MPL61715.1"/>
    <property type="molecule type" value="Genomic_DNA"/>
</dbReference>
<comment type="caution">
    <text evidence="1">The sequence shown here is derived from an EMBL/GenBank/DDBJ whole genome shotgun (WGS) entry which is preliminary data.</text>
</comment>
<proteinExistence type="predicted"/>
<name>A0A644T470_9ZZZZ</name>
<organism evidence="1">
    <name type="scientific">bioreactor metagenome</name>
    <dbReference type="NCBI Taxonomy" id="1076179"/>
    <lineage>
        <taxon>unclassified sequences</taxon>
        <taxon>metagenomes</taxon>
        <taxon>ecological metagenomes</taxon>
    </lineage>
</organism>
<sequence>MRSIPIVLKEKLANRFKVENTNSMANLRVVATQTSVNSLLSEPIHEDIAPAFGDVAVRQTASESDLSLAYAICLDDGVAKVYKRKFPAGMEFPWEYQWTLGAATDVAIEFNGVWKMNAEKEWYYLQTEEYPYIFYVRSGNLYVQSWTNSDNASLIATGVSQISACKGWQSSVEPDLDQGLIIGYLKNGSVYYRALCCQENGSYVWEAEHEIAALGTGNTTLSVIRTNDFRIGFLTQNNGRMLLTLTHRNYAGMSVRPETVHINASNVKMWISDINELDTLNKEYAYGNTAYPYVLLDEPNTEEISVASVEKLNRETGFVCYGFKLHLTMPLYGSIDAGFPVKCTLSVSGVTVTSASYDSEEQALVLYTSTDIRRTVAVTITMPEYRSLWYYKLDLQRWFLPTLSAVAAAETMDYFTFGNETAGISIVSTGAWIDEAVFTQCFQPAHTAVIAVVASSISLQPVSTLPI</sequence>
<evidence type="ECO:0000313" key="1">
    <source>
        <dbReference type="EMBL" id="MPL61715.1"/>
    </source>
</evidence>
<protein>
    <submittedName>
        <fullName evidence="1">Uncharacterized protein</fullName>
    </submittedName>
</protein>
<accession>A0A644T470</accession>
<reference evidence="1" key="1">
    <citation type="submission" date="2019-08" db="EMBL/GenBank/DDBJ databases">
        <authorList>
            <person name="Kucharzyk K."/>
            <person name="Murdoch R.W."/>
            <person name="Higgins S."/>
            <person name="Loffler F."/>
        </authorList>
    </citation>
    <scope>NUCLEOTIDE SEQUENCE</scope>
</reference>
<dbReference type="AlphaFoldDB" id="A0A644T470"/>
<gene>
    <name evidence="1" type="ORF">SDC9_07302</name>
</gene>